<keyword evidence="2 4" id="KW-1133">Transmembrane helix</keyword>
<feature type="transmembrane region" description="Helical" evidence="4">
    <location>
        <begin position="94"/>
        <end position="112"/>
    </location>
</feature>
<feature type="transmembrane region" description="Helical" evidence="4">
    <location>
        <begin position="374"/>
        <end position="393"/>
    </location>
</feature>
<dbReference type="InterPro" id="IPR011701">
    <property type="entry name" value="MFS"/>
</dbReference>
<evidence type="ECO:0000256" key="1">
    <source>
        <dbReference type="ARBA" id="ARBA00022692"/>
    </source>
</evidence>
<dbReference type="Proteomes" id="UP000325122">
    <property type="component" value="Unassembled WGS sequence"/>
</dbReference>
<reference evidence="6 7" key="1">
    <citation type="submission" date="2019-09" db="EMBL/GenBank/DDBJ databases">
        <authorList>
            <person name="Kevbrin V."/>
            <person name="Grouzdev D.S."/>
        </authorList>
    </citation>
    <scope>NUCLEOTIDE SEQUENCE [LARGE SCALE GENOMIC DNA]</scope>
    <source>
        <strain evidence="6 7">G-192</strain>
    </source>
</reference>
<dbReference type="InterPro" id="IPR047200">
    <property type="entry name" value="MFS_YcaD-like"/>
</dbReference>
<evidence type="ECO:0000313" key="7">
    <source>
        <dbReference type="Proteomes" id="UP000325122"/>
    </source>
</evidence>
<comment type="caution">
    <text evidence="6">The sequence shown here is derived from an EMBL/GenBank/DDBJ whole genome shotgun (WGS) entry which is preliminary data.</text>
</comment>
<feature type="transmembrane region" description="Helical" evidence="4">
    <location>
        <begin position="349"/>
        <end position="368"/>
    </location>
</feature>
<organism evidence="6 7">
    <name type="scientific">Alkalicaulis satelles</name>
    <dbReference type="NCBI Taxonomy" id="2609175"/>
    <lineage>
        <taxon>Bacteria</taxon>
        <taxon>Pseudomonadati</taxon>
        <taxon>Pseudomonadota</taxon>
        <taxon>Alphaproteobacteria</taxon>
        <taxon>Maricaulales</taxon>
        <taxon>Maricaulaceae</taxon>
        <taxon>Alkalicaulis</taxon>
    </lineage>
</organism>
<name>A0A5M6ZC51_9PROT</name>
<keyword evidence="7" id="KW-1185">Reference proteome</keyword>
<evidence type="ECO:0000256" key="4">
    <source>
        <dbReference type="SAM" id="Phobius"/>
    </source>
</evidence>
<sequence length="442" mass="46378">MHPGSMTTDNPAASGHTIETLVTPRITLIVLLLTTALLYMGTGLFGTLLGVRASLEDFAPAWIGLIMSSYFVGFIIGAYVCVHIIQQVGHIRAFAAFAAVFTAMALAHAIWVEVWPWVVFRLISGIAVVGLALVIESWLNAQAPADARGRVFSVYMVVNLSAVAAGQLLLMAGDPATFVLFSVAAVLFVLSLVPTTVVRVSAPAPQPAGGLGLKALLKASPVGVIGCLVSGIVGGAFWGMAPVFITDLGYDRNQVAVFMFVAIVGGMISQFPVGRFSDSRDRRKVIAGVTILASVAAALVSVTAAISFNALIGAAFLFGALVFPIYGLTVARTHDMLRPDQVLEATRGLLQFFAIGAAIGPFAAGVLMGVLGGYALFGGMAAALAAMGAYCIYRLRKGKALAPEEQCHFVPIYATSQEALAMAEDEYYPEEEDGAPGKDERN</sequence>
<dbReference type="EMBL" id="VWOJ01000003">
    <property type="protein sequence ID" value="KAA5802292.1"/>
    <property type="molecule type" value="Genomic_DNA"/>
</dbReference>
<dbReference type="Gene3D" id="1.20.1250.20">
    <property type="entry name" value="MFS general substrate transporter like domains"/>
    <property type="match status" value="2"/>
</dbReference>
<feature type="transmembrane region" description="Helical" evidence="4">
    <location>
        <begin position="178"/>
        <end position="198"/>
    </location>
</feature>
<dbReference type="PROSITE" id="PS50850">
    <property type="entry name" value="MFS"/>
    <property type="match status" value="1"/>
</dbReference>
<gene>
    <name evidence="6" type="ORF">F1654_10705</name>
</gene>
<feature type="transmembrane region" description="Helical" evidence="4">
    <location>
        <begin position="118"/>
        <end position="139"/>
    </location>
</feature>
<keyword evidence="3 4" id="KW-0472">Membrane</keyword>
<evidence type="ECO:0000259" key="5">
    <source>
        <dbReference type="PROSITE" id="PS50850"/>
    </source>
</evidence>
<feature type="transmembrane region" description="Helical" evidence="4">
    <location>
        <begin position="61"/>
        <end position="82"/>
    </location>
</feature>
<dbReference type="CDD" id="cd17477">
    <property type="entry name" value="MFS_YcaD_like"/>
    <property type="match status" value="1"/>
</dbReference>
<dbReference type="Pfam" id="PF07690">
    <property type="entry name" value="MFS_1"/>
    <property type="match status" value="1"/>
</dbReference>
<feature type="transmembrane region" description="Helical" evidence="4">
    <location>
        <begin position="310"/>
        <end position="328"/>
    </location>
</feature>
<keyword evidence="1 4" id="KW-0812">Transmembrane</keyword>
<dbReference type="InterPro" id="IPR020846">
    <property type="entry name" value="MFS_dom"/>
</dbReference>
<dbReference type="GO" id="GO:0022857">
    <property type="term" value="F:transmembrane transporter activity"/>
    <property type="evidence" value="ECO:0007669"/>
    <property type="project" value="InterPro"/>
</dbReference>
<feature type="transmembrane region" description="Helical" evidence="4">
    <location>
        <begin position="26"/>
        <end position="49"/>
    </location>
</feature>
<evidence type="ECO:0000313" key="6">
    <source>
        <dbReference type="EMBL" id="KAA5802292.1"/>
    </source>
</evidence>
<accession>A0A5M6ZC51</accession>
<dbReference type="PANTHER" id="PTHR23521:SF3">
    <property type="entry name" value="MFS TRANSPORTER"/>
    <property type="match status" value="1"/>
</dbReference>
<feature type="transmembrane region" description="Helical" evidence="4">
    <location>
        <begin position="219"/>
        <end position="241"/>
    </location>
</feature>
<proteinExistence type="predicted"/>
<dbReference type="InterPro" id="IPR036259">
    <property type="entry name" value="MFS_trans_sf"/>
</dbReference>
<feature type="transmembrane region" description="Helical" evidence="4">
    <location>
        <begin position="151"/>
        <end position="172"/>
    </location>
</feature>
<dbReference type="GO" id="GO:0005886">
    <property type="term" value="C:plasma membrane"/>
    <property type="evidence" value="ECO:0007669"/>
    <property type="project" value="TreeGrafter"/>
</dbReference>
<feature type="domain" description="Major facilitator superfamily (MFS) profile" evidence="5">
    <location>
        <begin position="27"/>
        <end position="397"/>
    </location>
</feature>
<evidence type="ECO:0000256" key="3">
    <source>
        <dbReference type="ARBA" id="ARBA00023136"/>
    </source>
</evidence>
<dbReference type="SUPFAM" id="SSF103473">
    <property type="entry name" value="MFS general substrate transporter"/>
    <property type="match status" value="1"/>
</dbReference>
<dbReference type="PANTHER" id="PTHR23521">
    <property type="entry name" value="TRANSPORTER MFS SUPERFAMILY"/>
    <property type="match status" value="1"/>
</dbReference>
<feature type="transmembrane region" description="Helical" evidence="4">
    <location>
        <begin position="253"/>
        <end position="273"/>
    </location>
</feature>
<protein>
    <submittedName>
        <fullName evidence="6">MFS transporter</fullName>
    </submittedName>
</protein>
<feature type="transmembrane region" description="Helical" evidence="4">
    <location>
        <begin position="285"/>
        <end position="304"/>
    </location>
</feature>
<evidence type="ECO:0000256" key="2">
    <source>
        <dbReference type="ARBA" id="ARBA00022989"/>
    </source>
</evidence>
<dbReference type="AlphaFoldDB" id="A0A5M6ZC51"/>